<dbReference type="Pfam" id="PF01522">
    <property type="entry name" value="Polysacc_deac_1"/>
    <property type="match status" value="1"/>
</dbReference>
<dbReference type="EC" id="3.5.1.-" evidence="3"/>
<dbReference type="AlphaFoldDB" id="A0A644XSZ0"/>
<evidence type="ECO:0000259" key="2">
    <source>
        <dbReference type="PROSITE" id="PS51677"/>
    </source>
</evidence>
<dbReference type="InterPro" id="IPR011330">
    <property type="entry name" value="Glyco_hydro/deAcase_b/a-brl"/>
</dbReference>
<dbReference type="InterPro" id="IPR014235">
    <property type="entry name" value="Spore_PdaA"/>
</dbReference>
<dbReference type="GO" id="GO:0005975">
    <property type="term" value="P:carbohydrate metabolic process"/>
    <property type="evidence" value="ECO:0007669"/>
    <property type="project" value="InterPro"/>
</dbReference>
<dbReference type="EMBL" id="VSSQ01003096">
    <property type="protein sequence ID" value="MPM19027.1"/>
    <property type="molecule type" value="Genomic_DNA"/>
</dbReference>
<dbReference type="PANTHER" id="PTHR10587:SF78">
    <property type="entry name" value="PEPTIDOGLYCAN-N-ACETYLMURAMIC ACID DEACETYLASE PDAA"/>
    <property type="match status" value="1"/>
</dbReference>
<evidence type="ECO:0000313" key="3">
    <source>
        <dbReference type="EMBL" id="MPM19027.1"/>
    </source>
</evidence>
<keyword evidence="3" id="KW-0378">Hydrolase</keyword>
<sequence length="286" mass="31498">MIKRKIAAVLAVVILAGAAAGGLRIWRDQKALATAAAITDWGVSYQKQGGTPVGNASAEYLRQFDSWYCGPEEDKVIYLTFDAGYENGYMPTILDVLAAHDAPAAFFLVGNYIKTSPDLVRRMVADGHIVGNHTSTHPDMSRITDLDTFKAELEKLETDFSAATGTELPKYYRPPQGKFSESNLKNAKQLGYKTIFWSVAYVDWYVDNQPTKEQAFDKLIPRTHPGAIVLLHSTSKTNSEILDELLTYWEEQGYRFGSLDELTGKGNGTEPSGNTAGTSVDETENP</sequence>
<dbReference type="GO" id="GO:0016020">
    <property type="term" value="C:membrane"/>
    <property type="evidence" value="ECO:0007669"/>
    <property type="project" value="TreeGrafter"/>
</dbReference>
<dbReference type="PANTHER" id="PTHR10587">
    <property type="entry name" value="GLYCOSYL TRANSFERASE-RELATED"/>
    <property type="match status" value="1"/>
</dbReference>
<accession>A0A644XSZ0</accession>
<proteinExistence type="predicted"/>
<feature type="domain" description="NodB homology" evidence="2">
    <location>
        <begin position="75"/>
        <end position="257"/>
    </location>
</feature>
<dbReference type="GO" id="GO:0016810">
    <property type="term" value="F:hydrolase activity, acting on carbon-nitrogen (but not peptide) bonds"/>
    <property type="evidence" value="ECO:0007669"/>
    <property type="project" value="InterPro"/>
</dbReference>
<evidence type="ECO:0000256" key="1">
    <source>
        <dbReference type="SAM" id="MobiDB-lite"/>
    </source>
</evidence>
<organism evidence="3">
    <name type="scientific">bioreactor metagenome</name>
    <dbReference type="NCBI Taxonomy" id="1076179"/>
    <lineage>
        <taxon>unclassified sequences</taxon>
        <taxon>metagenomes</taxon>
        <taxon>ecological metagenomes</taxon>
    </lineage>
</organism>
<dbReference type="SUPFAM" id="SSF88713">
    <property type="entry name" value="Glycoside hydrolase/deacetylase"/>
    <property type="match status" value="1"/>
</dbReference>
<dbReference type="Gene3D" id="3.20.20.370">
    <property type="entry name" value="Glycoside hydrolase/deacetylase"/>
    <property type="match status" value="1"/>
</dbReference>
<gene>
    <name evidence="3" type="primary">pdaA_4</name>
    <name evidence="3" type="ORF">SDC9_65445</name>
</gene>
<protein>
    <submittedName>
        <fullName evidence="3">Peptidoglycan-N-acetylmuramic acid deacetylase PdaA</fullName>
        <ecNumber evidence="3">3.5.1.-</ecNumber>
    </submittedName>
</protein>
<dbReference type="InterPro" id="IPR002509">
    <property type="entry name" value="NODB_dom"/>
</dbReference>
<dbReference type="InterPro" id="IPR050248">
    <property type="entry name" value="Polysacc_deacetylase_ArnD"/>
</dbReference>
<comment type="caution">
    <text evidence="3">The sequence shown here is derived from an EMBL/GenBank/DDBJ whole genome shotgun (WGS) entry which is preliminary data.</text>
</comment>
<feature type="compositionally biased region" description="Polar residues" evidence="1">
    <location>
        <begin position="269"/>
        <end position="280"/>
    </location>
</feature>
<name>A0A644XSZ0_9ZZZZ</name>
<feature type="region of interest" description="Disordered" evidence="1">
    <location>
        <begin position="260"/>
        <end position="286"/>
    </location>
</feature>
<reference evidence="3" key="1">
    <citation type="submission" date="2019-08" db="EMBL/GenBank/DDBJ databases">
        <authorList>
            <person name="Kucharzyk K."/>
            <person name="Murdoch R.W."/>
            <person name="Higgins S."/>
            <person name="Loffler F."/>
        </authorList>
    </citation>
    <scope>NUCLEOTIDE SEQUENCE</scope>
</reference>
<dbReference type="CDD" id="cd10948">
    <property type="entry name" value="CE4_BsPdaA_like"/>
    <property type="match status" value="1"/>
</dbReference>
<dbReference type="PROSITE" id="PS51677">
    <property type="entry name" value="NODB"/>
    <property type="match status" value="1"/>
</dbReference>